<organism evidence="2 3">
    <name type="scientific">Rhizopus delemar</name>
    <dbReference type="NCBI Taxonomy" id="936053"/>
    <lineage>
        <taxon>Eukaryota</taxon>
        <taxon>Fungi</taxon>
        <taxon>Fungi incertae sedis</taxon>
        <taxon>Mucoromycota</taxon>
        <taxon>Mucoromycotina</taxon>
        <taxon>Mucoromycetes</taxon>
        <taxon>Mucorales</taxon>
        <taxon>Mucorineae</taxon>
        <taxon>Rhizopodaceae</taxon>
        <taxon>Rhizopus</taxon>
    </lineage>
</organism>
<keyword evidence="3" id="KW-1185">Reference proteome</keyword>
<dbReference type="AlphaFoldDB" id="A0A9P6XNF0"/>
<comment type="caution">
    <text evidence="2">The sequence shown here is derived from an EMBL/GenBank/DDBJ whole genome shotgun (WGS) entry which is preliminary data.</text>
</comment>
<proteinExistence type="predicted"/>
<gene>
    <name evidence="2" type="ORF">G6F50_018221</name>
</gene>
<evidence type="ECO:0000256" key="1">
    <source>
        <dbReference type="SAM" id="MobiDB-lite"/>
    </source>
</evidence>
<feature type="compositionally biased region" description="Basic residues" evidence="1">
    <location>
        <begin position="20"/>
        <end position="34"/>
    </location>
</feature>
<protein>
    <submittedName>
        <fullName evidence="2">Uncharacterized protein</fullName>
    </submittedName>
</protein>
<evidence type="ECO:0000313" key="3">
    <source>
        <dbReference type="Proteomes" id="UP000740926"/>
    </source>
</evidence>
<accession>A0A9P6XNF0</accession>
<evidence type="ECO:0000313" key="2">
    <source>
        <dbReference type="EMBL" id="KAG1528709.1"/>
    </source>
</evidence>
<reference evidence="2 3" key="1">
    <citation type="journal article" date="2020" name="Microb. Genom.">
        <title>Genetic diversity of clinical and environmental Mucorales isolates obtained from an investigation of mucormycosis cases among solid organ transplant recipients.</title>
        <authorList>
            <person name="Nguyen M.H."/>
            <person name="Kaul D."/>
            <person name="Muto C."/>
            <person name="Cheng S.J."/>
            <person name="Richter R.A."/>
            <person name="Bruno V.M."/>
            <person name="Liu G."/>
            <person name="Beyhan S."/>
            <person name="Sundermann A.J."/>
            <person name="Mounaud S."/>
            <person name="Pasculle A.W."/>
            <person name="Nierman W.C."/>
            <person name="Driscoll E."/>
            <person name="Cumbie R."/>
            <person name="Clancy C.J."/>
            <person name="Dupont C.L."/>
        </authorList>
    </citation>
    <scope>NUCLEOTIDE SEQUENCE [LARGE SCALE GENOMIC DNA]</scope>
    <source>
        <strain evidence="2 3">GL24</strain>
    </source>
</reference>
<dbReference type="EMBL" id="JAANIU010016398">
    <property type="protein sequence ID" value="KAG1528709.1"/>
    <property type="molecule type" value="Genomic_DNA"/>
</dbReference>
<sequence length="107" mass="11379">MLAGGRGARPYGSQGPAAAAHHRRHLPATRRPGRRAAGPDPAGTDPRGLRQPVRTHHTGPHPRTQGRIPAGAGRPDRSARGLCAFAPVARMPGDPDARLRHRRRPPG</sequence>
<dbReference type="Proteomes" id="UP000740926">
    <property type="component" value="Unassembled WGS sequence"/>
</dbReference>
<feature type="region of interest" description="Disordered" evidence="1">
    <location>
        <begin position="1"/>
        <end position="107"/>
    </location>
</feature>
<feature type="compositionally biased region" description="Low complexity" evidence="1">
    <location>
        <begin position="35"/>
        <end position="44"/>
    </location>
</feature>
<name>A0A9P6XNF0_9FUNG</name>